<dbReference type="PANTHER" id="PTHR10443">
    <property type="entry name" value="MICROSOMAL DIPEPTIDASE"/>
    <property type="match status" value="1"/>
</dbReference>
<dbReference type="PROSITE" id="PS51365">
    <property type="entry name" value="RENAL_DIPEPTIDASE_2"/>
    <property type="match status" value="1"/>
</dbReference>
<dbReference type="InterPro" id="IPR032466">
    <property type="entry name" value="Metal_Hydrolase"/>
</dbReference>
<reference evidence="1" key="1">
    <citation type="journal article" date="2021" name="PeerJ">
        <title>Extensive microbial diversity within the chicken gut microbiome revealed by metagenomics and culture.</title>
        <authorList>
            <person name="Gilroy R."/>
            <person name="Ravi A."/>
            <person name="Getino M."/>
            <person name="Pursley I."/>
            <person name="Horton D.L."/>
            <person name="Alikhan N.F."/>
            <person name="Baker D."/>
            <person name="Gharbi K."/>
            <person name="Hall N."/>
            <person name="Watson M."/>
            <person name="Adriaenssens E.M."/>
            <person name="Foster-Nyarko E."/>
            <person name="Jarju S."/>
            <person name="Secka A."/>
            <person name="Antonio M."/>
            <person name="Oren A."/>
            <person name="Chaudhuri R.R."/>
            <person name="La Ragione R."/>
            <person name="Hildebrand F."/>
            <person name="Pallen M.J."/>
        </authorList>
    </citation>
    <scope>NUCLEOTIDE SEQUENCE</scope>
    <source>
        <strain evidence="1">CHK178-16964</strain>
    </source>
</reference>
<name>A0A9D2HFC7_9FIRM</name>
<proteinExistence type="predicted"/>
<dbReference type="CDD" id="cd01301">
    <property type="entry name" value="rDP_like"/>
    <property type="match status" value="1"/>
</dbReference>
<dbReference type="PANTHER" id="PTHR10443:SF12">
    <property type="entry name" value="DIPEPTIDASE"/>
    <property type="match status" value="1"/>
</dbReference>
<comment type="caution">
    <text evidence="1">The sequence shown here is derived from an EMBL/GenBank/DDBJ whole genome shotgun (WGS) entry which is preliminary data.</text>
</comment>
<dbReference type="Pfam" id="PF01244">
    <property type="entry name" value="Peptidase_M19"/>
    <property type="match status" value="1"/>
</dbReference>
<dbReference type="Gene3D" id="3.20.20.140">
    <property type="entry name" value="Metal-dependent hydrolases"/>
    <property type="match status" value="1"/>
</dbReference>
<sequence length="328" mass="37477">MEIADMHCDTITEIGKRKKGGEDLSLFSNPFHLDLERMKKGGYVLQNFAIFTHLEKEKDPLAWCREMIRLFDREIGRFSDVIRPARSYEDIVRNKKEGKMSAVLTIEEGAVCQGDLSVLRELYQLGARMMTMTWNFPNCLGWPNHRDEKTGKWYGDPVRGLTETGIMVLEEMEALGMIPDVSHLSDKGILDVLAHTKKPFAASHSNARAVASHPRNLTDEMIRKISERGGVIGINFYSSFLRDWKEGEQPVSQVKDMVRHIRHMRQTGGIQCIGLGSDFDGFQEPMEMDGPDKLTLLEHELHKEGFRESEIEAVFSGNVMRLYKETLQ</sequence>
<gene>
    <name evidence="1" type="ORF">IAA07_02485</name>
</gene>
<dbReference type="SUPFAM" id="SSF51556">
    <property type="entry name" value="Metallo-dependent hydrolases"/>
    <property type="match status" value="1"/>
</dbReference>
<accession>A0A9D2HFC7</accession>
<reference evidence="1" key="2">
    <citation type="submission" date="2021-04" db="EMBL/GenBank/DDBJ databases">
        <authorList>
            <person name="Gilroy R."/>
        </authorList>
    </citation>
    <scope>NUCLEOTIDE SEQUENCE</scope>
    <source>
        <strain evidence="1">CHK178-16964</strain>
    </source>
</reference>
<dbReference type="InterPro" id="IPR008257">
    <property type="entry name" value="Pept_M19"/>
</dbReference>
<dbReference type="GO" id="GO:0006508">
    <property type="term" value="P:proteolysis"/>
    <property type="evidence" value="ECO:0007669"/>
    <property type="project" value="InterPro"/>
</dbReference>
<dbReference type="GO" id="GO:0070573">
    <property type="term" value="F:metallodipeptidase activity"/>
    <property type="evidence" value="ECO:0007669"/>
    <property type="project" value="InterPro"/>
</dbReference>
<protein>
    <submittedName>
        <fullName evidence="1">Dipeptidase</fullName>
    </submittedName>
</protein>
<dbReference type="AlphaFoldDB" id="A0A9D2HFC7"/>
<evidence type="ECO:0000313" key="2">
    <source>
        <dbReference type="Proteomes" id="UP000823900"/>
    </source>
</evidence>
<dbReference type="Proteomes" id="UP000823900">
    <property type="component" value="Unassembled WGS sequence"/>
</dbReference>
<dbReference type="EMBL" id="DWZA01000022">
    <property type="protein sequence ID" value="HJA70431.1"/>
    <property type="molecule type" value="Genomic_DNA"/>
</dbReference>
<evidence type="ECO:0000313" key="1">
    <source>
        <dbReference type="EMBL" id="HJA70431.1"/>
    </source>
</evidence>
<organism evidence="1 2">
    <name type="scientific">Candidatus Lachnoclostridium stercoravium</name>
    <dbReference type="NCBI Taxonomy" id="2838633"/>
    <lineage>
        <taxon>Bacteria</taxon>
        <taxon>Bacillati</taxon>
        <taxon>Bacillota</taxon>
        <taxon>Clostridia</taxon>
        <taxon>Lachnospirales</taxon>
        <taxon>Lachnospiraceae</taxon>
    </lineage>
</organism>